<accession>A0A2K3LI97</accession>
<dbReference type="Proteomes" id="UP000236291">
    <property type="component" value="Unassembled WGS sequence"/>
</dbReference>
<evidence type="ECO:0000313" key="2">
    <source>
        <dbReference type="Proteomes" id="UP000236291"/>
    </source>
</evidence>
<dbReference type="EMBL" id="ASHM01033794">
    <property type="protein sequence ID" value="PNX78265.1"/>
    <property type="molecule type" value="Genomic_DNA"/>
</dbReference>
<protein>
    <submittedName>
        <fullName evidence="1">Uncharacterized protein</fullName>
    </submittedName>
</protein>
<comment type="caution">
    <text evidence="1">The sequence shown here is derived from an EMBL/GenBank/DDBJ whole genome shotgun (WGS) entry which is preliminary data.</text>
</comment>
<proteinExistence type="predicted"/>
<reference evidence="1 2" key="2">
    <citation type="journal article" date="2017" name="Front. Plant Sci.">
        <title>Gene Classification and Mining of Molecular Markers Useful in Red Clover (Trifolium pratense) Breeding.</title>
        <authorList>
            <person name="Istvanek J."/>
            <person name="Dluhosova J."/>
            <person name="Dluhos P."/>
            <person name="Patkova L."/>
            <person name="Nedelnik J."/>
            <person name="Repkova J."/>
        </authorList>
    </citation>
    <scope>NUCLEOTIDE SEQUENCE [LARGE SCALE GENOMIC DNA]</scope>
    <source>
        <strain evidence="2">cv. Tatra</strain>
        <tissue evidence="1">Young leaves</tissue>
    </source>
</reference>
<dbReference type="AlphaFoldDB" id="A0A2K3LI97"/>
<sequence length="82" mass="8716">MGTVTVIADEWNSQKLHIGCEQGELQCPSKLDAGCDGSQCYHLTERSSGNPAYDQIIVVNCGTKGIMGGSGGCMSIHWKRGV</sequence>
<evidence type="ECO:0000313" key="1">
    <source>
        <dbReference type="EMBL" id="PNX78265.1"/>
    </source>
</evidence>
<name>A0A2K3LI97_TRIPR</name>
<reference evidence="1 2" key="1">
    <citation type="journal article" date="2014" name="Am. J. Bot.">
        <title>Genome assembly and annotation for red clover (Trifolium pratense; Fabaceae).</title>
        <authorList>
            <person name="Istvanek J."/>
            <person name="Jaros M."/>
            <person name="Krenek A."/>
            <person name="Repkova J."/>
        </authorList>
    </citation>
    <scope>NUCLEOTIDE SEQUENCE [LARGE SCALE GENOMIC DNA]</scope>
    <source>
        <strain evidence="2">cv. Tatra</strain>
        <tissue evidence="1">Young leaves</tissue>
    </source>
</reference>
<organism evidence="1 2">
    <name type="scientific">Trifolium pratense</name>
    <name type="common">Red clover</name>
    <dbReference type="NCBI Taxonomy" id="57577"/>
    <lineage>
        <taxon>Eukaryota</taxon>
        <taxon>Viridiplantae</taxon>
        <taxon>Streptophyta</taxon>
        <taxon>Embryophyta</taxon>
        <taxon>Tracheophyta</taxon>
        <taxon>Spermatophyta</taxon>
        <taxon>Magnoliopsida</taxon>
        <taxon>eudicotyledons</taxon>
        <taxon>Gunneridae</taxon>
        <taxon>Pentapetalae</taxon>
        <taxon>rosids</taxon>
        <taxon>fabids</taxon>
        <taxon>Fabales</taxon>
        <taxon>Fabaceae</taxon>
        <taxon>Papilionoideae</taxon>
        <taxon>50 kb inversion clade</taxon>
        <taxon>NPAAA clade</taxon>
        <taxon>Hologalegina</taxon>
        <taxon>IRL clade</taxon>
        <taxon>Trifolieae</taxon>
        <taxon>Trifolium</taxon>
    </lineage>
</organism>
<gene>
    <name evidence="1" type="ORF">L195_g034242</name>
</gene>